<dbReference type="Pfam" id="PF21720">
    <property type="entry name" value="MIOS_WD40"/>
    <property type="match status" value="1"/>
</dbReference>
<evidence type="ECO:0000313" key="6">
    <source>
        <dbReference type="EMBL" id="PAV18735.1"/>
    </source>
</evidence>
<gene>
    <name evidence="6" type="ORF">PNOK_0557800</name>
</gene>
<evidence type="ECO:0000313" key="7">
    <source>
        <dbReference type="Proteomes" id="UP000217199"/>
    </source>
</evidence>
<dbReference type="CDD" id="cd24094">
    <property type="entry name" value="ASKHA_NBD_HSP70_ScSse"/>
    <property type="match status" value="1"/>
</dbReference>
<dbReference type="Pfam" id="PF00012">
    <property type="entry name" value="HSP70"/>
    <property type="match status" value="1"/>
</dbReference>
<organism evidence="6 7">
    <name type="scientific">Pyrrhoderma noxium</name>
    <dbReference type="NCBI Taxonomy" id="2282107"/>
    <lineage>
        <taxon>Eukaryota</taxon>
        <taxon>Fungi</taxon>
        <taxon>Dikarya</taxon>
        <taxon>Basidiomycota</taxon>
        <taxon>Agaricomycotina</taxon>
        <taxon>Agaricomycetes</taxon>
        <taxon>Hymenochaetales</taxon>
        <taxon>Hymenochaetaceae</taxon>
        <taxon>Pyrrhoderma</taxon>
    </lineage>
</organism>
<accession>A0A286UGZ3</accession>
<name>A0A286UGZ3_9AGAM</name>
<feature type="compositionally biased region" description="Polar residues" evidence="4">
    <location>
        <begin position="290"/>
        <end position="309"/>
    </location>
</feature>
<dbReference type="SUPFAM" id="SSF53067">
    <property type="entry name" value="Actin-like ATPase domain"/>
    <property type="match status" value="2"/>
</dbReference>
<feature type="domain" description="MIOS-like alpha-solenoid" evidence="5">
    <location>
        <begin position="719"/>
        <end position="848"/>
    </location>
</feature>
<dbReference type="FunFam" id="3.30.420.40:FF:000171">
    <property type="entry name" value="Heat shock 70 kDa protein 4"/>
    <property type="match status" value="2"/>
</dbReference>
<dbReference type="InterPro" id="IPR029048">
    <property type="entry name" value="HSP70_C_sf"/>
</dbReference>
<dbReference type="Gene3D" id="2.130.10.10">
    <property type="entry name" value="YVTN repeat-like/Quinoprotein amine dehydrogenase"/>
    <property type="match status" value="1"/>
</dbReference>
<reference evidence="6 7" key="1">
    <citation type="journal article" date="2017" name="Mol. Ecol.">
        <title>Comparative and population genomic landscape of Phellinus noxius: A hypervariable fungus causing root rot in trees.</title>
        <authorList>
            <person name="Chung C.L."/>
            <person name="Lee T.J."/>
            <person name="Akiba M."/>
            <person name="Lee H.H."/>
            <person name="Kuo T.H."/>
            <person name="Liu D."/>
            <person name="Ke H.M."/>
            <person name="Yokoi T."/>
            <person name="Roa M.B."/>
            <person name="Lu M.J."/>
            <person name="Chang Y.Y."/>
            <person name="Ann P.J."/>
            <person name="Tsai J.N."/>
            <person name="Chen C.Y."/>
            <person name="Tzean S.S."/>
            <person name="Ota Y."/>
            <person name="Hattori T."/>
            <person name="Sahashi N."/>
            <person name="Liou R.F."/>
            <person name="Kikuchi T."/>
            <person name="Tsai I.J."/>
        </authorList>
    </citation>
    <scope>NUCLEOTIDE SEQUENCE [LARGE SCALE GENOMIC DNA]</scope>
    <source>
        <strain evidence="6 7">FFPRI411160</strain>
    </source>
</reference>
<comment type="similarity">
    <text evidence="1">Belongs to the heat shock protein 70 family.</text>
</comment>
<dbReference type="SUPFAM" id="SSF50978">
    <property type="entry name" value="WD40 repeat-like"/>
    <property type="match status" value="1"/>
</dbReference>
<dbReference type="Gene3D" id="3.30.30.30">
    <property type="match status" value="1"/>
</dbReference>
<evidence type="ECO:0000256" key="1">
    <source>
        <dbReference type="ARBA" id="ARBA00007381"/>
    </source>
</evidence>
<evidence type="ECO:0000259" key="5">
    <source>
        <dbReference type="Pfam" id="PF21719"/>
    </source>
</evidence>
<comment type="caution">
    <text evidence="6">The sequence shown here is derived from an EMBL/GenBank/DDBJ whole genome shotgun (WGS) entry which is preliminary data.</text>
</comment>
<dbReference type="InParanoid" id="A0A286UGZ3"/>
<dbReference type="PANTHER" id="PTHR45639:SF4">
    <property type="entry name" value="HSC70CB, ISOFORM G"/>
    <property type="match status" value="1"/>
</dbReference>
<dbReference type="InterPro" id="IPR015943">
    <property type="entry name" value="WD40/YVTN_repeat-like_dom_sf"/>
</dbReference>
<feature type="region of interest" description="Disordered" evidence="4">
    <location>
        <begin position="1793"/>
        <end position="1833"/>
    </location>
</feature>
<dbReference type="Proteomes" id="UP000217199">
    <property type="component" value="Unassembled WGS sequence"/>
</dbReference>
<dbReference type="FunFam" id="3.90.640.10:FF:000004">
    <property type="entry name" value="Heat shock 70 kDa protein 4"/>
    <property type="match status" value="1"/>
</dbReference>
<dbReference type="InterPro" id="IPR018181">
    <property type="entry name" value="Heat_shock_70_CS"/>
</dbReference>
<feature type="compositionally biased region" description="Basic residues" evidence="4">
    <location>
        <begin position="537"/>
        <end position="554"/>
    </location>
</feature>
<dbReference type="GO" id="GO:0005634">
    <property type="term" value="C:nucleus"/>
    <property type="evidence" value="ECO:0007669"/>
    <property type="project" value="TreeGrafter"/>
</dbReference>
<dbReference type="SUPFAM" id="SSF100920">
    <property type="entry name" value="Heat shock protein 70kD (HSP70), peptide-binding domain"/>
    <property type="match status" value="1"/>
</dbReference>
<keyword evidence="2" id="KW-0547">Nucleotide-binding</keyword>
<dbReference type="GO" id="GO:0005829">
    <property type="term" value="C:cytosol"/>
    <property type="evidence" value="ECO:0007669"/>
    <property type="project" value="TreeGrafter"/>
</dbReference>
<dbReference type="InterPro" id="IPR029047">
    <property type="entry name" value="HSP70_peptide-bd_sf"/>
</dbReference>
<feature type="region of interest" description="Disordered" evidence="4">
    <location>
        <begin position="506"/>
        <end position="557"/>
    </location>
</feature>
<evidence type="ECO:0000256" key="2">
    <source>
        <dbReference type="ARBA" id="ARBA00022741"/>
    </source>
</evidence>
<dbReference type="Gene3D" id="3.90.640.10">
    <property type="entry name" value="Actin, Chain A, domain 4"/>
    <property type="match status" value="1"/>
</dbReference>
<dbReference type="FunFam" id="3.30.30.30:FF:000002">
    <property type="entry name" value="Heat shock 70 kDa protein 4"/>
    <property type="match status" value="1"/>
</dbReference>
<feature type="region of interest" description="Disordered" evidence="4">
    <location>
        <begin position="478"/>
        <end position="497"/>
    </location>
</feature>
<dbReference type="GO" id="GO:0005524">
    <property type="term" value="F:ATP binding"/>
    <property type="evidence" value="ECO:0007669"/>
    <property type="project" value="UniProtKB-KW"/>
</dbReference>
<proteinExistence type="inferred from homology"/>
<keyword evidence="6" id="KW-0346">Stress response</keyword>
<feature type="compositionally biased region" description="Basic and acidic residues" evidence="4">
    <location>
        <begin position="1813"/>
        <end position="1825"/>
    </location>
</feature>
<dbReference type="SUPFAM" id="SSF100934">
    <property type="entry name" value="Heat shock protein 70kD (HSP70), C-terminal subdomain"/>
    <property type="match status" value="2"/>
</dbReference>
<dbReference type="Gene3D" id="3.30.420.40">
    <property type="match status" value="2"/>
</dbReference>
<dbReference type="EMBL" id="NBII01000005">
    <property type="protein sequence ID" value="PAV18735.1"/>
    <property type="molecule type" value="Genomic_DNA"/>
</dbReference>
<dbReference type="PANTHER" id="PTHR45639">
    <property type="entry name" value="HSC70CB, ISOFORM G-RELATED"/>
    <property type="match status" value="1"/>
</dbReference>
<dbReference type="STRING" id="2282107.A0A286UGZ3"/>
<keyword evidence="3" id="KW-0067">ATP-binding</keyword>
<keyword evidence="7" id="KW-1185">Reference proteome</keyword>
<dbReference type="InterPro" id="IPR049092">
    <property type="entry name" value="MIOS_a-sol"/>
</dbReference>
<feature type="region of interest" description="Disordered" evidence="4">
    <location>
        <begin position="286"/>
        <end position="326"/>
    </location>
</feature>
<protein>
    <submittedName>
        <fullName evidence="6">Heat shock 70</fullName>
    </submittedName>
</protein>
<dbReference type="FunFam" id="1.20.1270.10:FF:000002">
    <property type="entry name" value="Heat shock 70 kDa protein 4"/>
    <property type="match status" value="1"/>
</dbReference>
<dbReference type="InterPro" id="IPR013126">
    <property type="entry name" value="Hsp_70_fam"/>
</dbReference>
<evidence type="ECO:0000256" key="3">
    <source>
        <dbReference type="ARBA" id="ARBA00022840"/>
    </source>
</evidence>
<sequence>MSSKIEKRLLWHPRNKNRFIVGGGTQITLFGWEPRTKDIQKIAAQSDLQLMKCFAWSTDPSYEDLVAVGLNSGKVELWRLEASNHAKNTISVGPQMSLAMQSTRNALAVSFSTEKPNLLAVGYERNRNDSCLMIYDVAVTDSPPSQKSRSSKSSKGNRALLQAFPVPETVSSLAYISDSLLVAGVQNQWLRMYDLRISSVHVAQAPTTKLNGIVTDPFDSNHIACYGDTSVSIWDARMISNALLTFSCKDASADGDRQSGPFTKIEYSTVRRGVLATLTQDSQHVRFWETEQTPSSENTSGGNESTNKNAAHESSRTTRLSRYSWPSPSTILPWSSSSEQNRSFSSANAYTDKMKHTILSNTFQTDTFDYPIVSFALAPSSICHPSTSDMIILGKDGELEPCIINDVMKYTTWSARGETFVGAGPHFRIYPGFRDTSTPPEPWEIEAAVQTRDVAVDTRDEKSRSKSRVESIDRYNIRKGSKRVSSPEARGSSLSITRASSRAYSPASIRRYSGESPNRDFSSRVSEVNTQSSDATRRKRSRSRANRSVSRGRKRLGEGSQLTELEMDISMVMRERVIQGYGLSNLYLNSRVVFDALIEDEVLSGVWSWCNYTKTLVSSKLHGIDFSYQGILGIWEGLEPSAPQEFVSLLDGLDLASPSEASSVTLGEVGPSVDVAASLRPRLSYKQSQRMGDGFHGAYAAALNVLNTRGNSEKSMWKLTVSTHKAHQRRLALDMCNWRVGEEDYSRWEKEGKHTQAACWMLLSNQDGKAVSLLMKSKNESHQMLSGAIALLKQSKREIVNYYQNLAVKLQDPYQRIMLSYLIFNDWLSKLEKEDIPLRERLAIALRFASDEELTSFLRSVVKDCIERGDIEGLIVTGLTPRGLDLLQSYVDVTGDVQTAALMSSYVCPVRHKDGRADRWVEAYRDLLDGWKLFHHRCQFDIDRGKILKEGIWNGDLPQMELVKKQFLIKCNYCSKVVDTQQYQRPHEPIAMQRKHAAACPNCETIIYCIHHSEIRSMTLWSSARLVGMAAMHPTLLLGFLTRMVTVDIVHVLSPTANVNVMKKTRIIMSVVGIDFGSLGSKIGVARRKGIDIITNEVSNRSTPSLVSFGVKQRAIGESAKTAEISNYKNTVGSLKRLIGRTLDDPEIRDFESKFVTAKLVDVQGSVGVQVNYLGEQQTFSSTQLVAMYLAKLRDTAAKELNAGVSDVVIAVPGWYTEVQRRATIDAAQIAGLNVLRLINDTTAVAFGYGITKSDLPEDDNPRNVVFVDVGHSNLSVAVVAFSKGKLFVRSTAYDRHLGGRDIDYALVRHFAEEFKGKYKIDVLSNQKATFRLAASCEKLKKVLSANTEAPISVESIMNDIDAASKLTREQYESLCADVFDRVSAPIQQALADSGLTLDQIDAVELVGGSTRIPAVRQRIQSVFPGKTLSTTLNQDEAAARGATFACASLSPVFRVREFSMVDITPYPVKVQWQPTPEDDNSELDVFVKHNQIPSTKIITFYRRSNFDVEAVYADPASLPGRVNPWISKVTVKNLPVTDGAKDPLAVKIRIKLNQHGILSYEQAYYEETEEKEEMVEVDGNQVPKKKKIVNKKSLPFVVGTTSLDQSILNALKENENQMHAADKLVNDTLDRKNALEEYIYDTRGKLDDRYASFVQAAEKAELSAALSAAEDWLYSEEGEDSTKSIYVERLDALKKLGDPIATRYSEAENRSSAVSQLREALNNFMNEATSADEKYSHIDDSSRQSIIEKVATIQKWLDDQLARQAERPKNVNPVLTCAEVLKKKEEITYFALPILNKPKPKPKTDNTTGNETPKEDKKEEKPEDGPTEMDVD</sequence>
<dbReference type="GO" id="GO:0140662">
    <property type="term" value="F:ATP-dependent protein folding chaperone"/>
    <property type="evidence" value="ECO:0007669"/>
    <property type="project" value="InterPro"/>
</dbReference>
<dbReference type="PRINTS" id="PR00301">
    <property type="entry name" value="HEATSHOCK70"/>
</dbReference>
<dbReference type="Pfam" id="PF21719">
    <property type="entry name" value="MIOS_a-sol"/>
    <property type="match status" value="1"/>
</dbReference>
<dbReference type="InterPro" id="IPR036322">
    <property type="entry name" value="WD40_repeat_dom_sf"/>
</dbReference>
<dbReference type="PROSITE" id="PS01036">
    <property type="entry name" value="HSP70_3"/>
    <property type="match status" value="1"/>
</dbReference>
<dbReference type="OrthoDB" id="434160at2759"/>
<dbReference type="Gene3D" id="2.60.34.10">
    <property type="entry name" value="Substrate Binding Domain Of DNAk, Chain A, domain 1"/>
    <property type="match status" value="1"/>
</dbReference>
<dbReference type="Gene3D" id="1.20.1270.10">
    <property type="match status" value="1"/>
</dbReference>
<evidence type="ECO:0000256" key="4">
    <source>
        <dbReference type="SAM" id="MobiDB-lite"/>
    </source>
</evidence>
<dbReference type="InterPro" id="IPR043129">
    <property type="entry name" value="ATPase_NBD"/>
</dbReference>